<evidence type="ECO:0000313" key="2">
    <source>
        <dbReference type="Proteomes" id="UP000501602"/>
    </source>
</evidence>
<dbReference type="KEGG" id="fes:HER31_02990"/>
<accession>A0A6H1UCK4</accession>
<protein>
    <submittedName>
        <fullName evidence="1">DUF5363 family protein</fullName>
    </submittedName>
</protein>
<dbReference type="RefSeq" id="WP_168659197.1">
    <property type="nucleotide sequence ID" value="NZ_CP051180.1"/>
</dbReference>
<reference evidence="1 2" key="1">
    <citation type="submission" date="2020-04" db="EMBL/GenBank/DDBJ databases">
        <title>Ferrimonas sp. S7 isolated from sea water.</title>
        <authorList>
            <person name="Bae S.S."/>
            <person name="Baek K."/>
        </authorList>
    </citation>
    <scope>NUCLEOTIDE SEQUENCE [LARGE SCALE GENOMIC DNA]</scope>
    <source>
        <strain evidence="1 2">S7</strain>
    </source>
</reference>
<name>A0A6H1UCK4_9GAMM</name>
<dbReference type="Proteomes" id="UP000501602">
    <property type="component" value="Chromosome"/>
</dbReference>
<keyword evidence="2" id="KW-1185">Reference proteome</keyword>
<sequence>MKWLKQWWQRYCRWVDDNGLNGGQCRSCVPLDERAQIALDKKSQDKLGD</sequence>
<proteinExistence type="predicted"/>
<gene>
    <name evidence="1" type="ORF">HER31_02990</name>
</gene>
<dbReference type="InterPro" id="IPR035292">
    <property type="entry name" value="DUF5363"/>
</dbReference>
<organism evidence="1 2">
    <name type="scientific">Ferrimonas lipolytica</name>
    <dbReference type="NCBI Taxonomy" id="2724191"/>
    <lineage>
        <taxon>Bacteria</taxon>
        <taxon>Pseudomonadati</taxon>
        <taxon>Pseudomonadota</taxon>
        <taxon>Gammaproteobacteria</taxon>
        <taxon>Alteromonadales</taxon>
        <taxon>Ferrimonadaceae</taxon>
        <taxon>Ferrimonas</taxon>
    </lineage>
</organism>
<evidence type="ECO:0000313" key="1">
    <source>
        <dbReference type="EMBL" id="QIZ75936.1"/>
    </source>
</evidence>
<dbReference type="AlphaFoldDB" id="A0A6H1UCK4"/>
<dbReference type="Pfam" id="PF17320">
    <property type="entry name" value="DUF5363"/>
    <property type="match status" value="1"/>
</dbReference>
<dbReference type="EMBL" id="CP051180">
    <property type="protein sequence ID" value="QIZ75936.1"/>
    <property type="molecule type" value="Genomic_DNA"/>
</dbReference>